<evidence type="ECO:0000313" key="2">
    <source>
        <dbReference type="EMBL" id="MVO07957.1"/>
    </source>
</evidence>
<feature type="signal peptide" evidence="1">
    <location>
        <begin position="1"/>
        <end position="21"/>
    </location>
</feature>
<dbReference type="AlphaFoldDB" id="A0A6I4IRX2"/>
<keyword evidence="3" id="KW-1185">Reference proteome</keyword>
<keyword evidence="1" id="KW-0732">Signal</keyword>
<evidence type="ECO:0008006" key="4">
    <source>
        <dbReference type="Google" id="ProtNLM"/>
    </source>
</evidence>
<reference evidence="3" key="1">
    <citation type="submission" date="2019-05" db="EMBL/GenBank/DDBJ databases">
        <title>Flavobacterium profundi sp. nov., isolated from a deep-sea seamount.</title>
        <authorList>
            <person name="Zhang D.-C."/>
        </authorList>
    </citation>
    <scope>NUCLEOTIDE SEQUENCE [LARGE SCALE GENOMIC DNA]</scope>
    <source>
        <strain evidence="3">TP390</strain>
    </source>
</reference>
<evidence type="ECO:0000256" key="1">
    <source>
        <dbReference type="SAM" id="SignalP"/>
    </source>
</evidence>
<name>A0A6I4IRX2_9FLAO</name>
<protein>
    <recommendedName>
        <fullName evidence="4">MetA-pathway of phenol degradation</fullName>
    </recommendedName>
</protein>
<feature type="chain" id="PRO_5026239733" description="MetA-pathway of phenol degradation" evidence="1">
    <location>
        <begin position="22"/>
        <end position="305"/>
    </location>
</feature>
<organism evidence="2 3">
    <name type="scientific">Flavobacterium profundi</name>
    <dbReference type="NCBI Taxonomy" id="1774945"/>
    <lineage>
        <taxon>Bacteria</taxon>
        <taxon>Pseudomonadati</taxon>
        <taxon>Bacteroidota</taxon>
        <taxon>Flavobacteriia</taxon>
        <taxon>Flavobacteriales</taxon>
        <taxon>Flavobacteriaceae</taxon>
        <taxon>Flavobacterium</taxon>
    </lineage>
</organism>
<comment type="caution">
    <text evidence="2">The sequence shown here is derived from an EMBL/GenBank/DDBJ whole genome shotgun (WGS) entry which is preliminary data.</text>
</comment>
<dbReference type="Proteomes" id="UP000431264">
    <property type="component" value="Unassembled WGS sequence"/>
</dbReference>
<gene>
    <name evidence="2" type="ORF">GOQ30_02105</name>
</gene>
<dbReference type="RefSeq" id="WP_140996346.1">
    <property type="nucleotide sequence ID" value="NZ_VDCZ01000001.1"/>
</dbReference>
<evidence type="ECO:0000313" key="3">
    <source>
        <dbReference type="Proteomes" id="UP000431264"/>
    </source>
</evidence>
<sequence>MIKNVFILSFMLLFNSLFLFAQEEEELFEGTSNIQNYTPSKLLEKGKWDIKWFNNLYTQTRANANGKNLKVPRSTFFNTSLEIFTGISQNKKWNAGVILEFRSNTFNNQKATSVFSFQNEVEKSRSGVAHIAPSIKVAPFHQLPRFSIQSSFYIPLFDKETNENGYLAQKSFIWQNHFFYDYTFQGEKFQLFSELGTRLFLGEKNKNEDGSFNPNGGFANTSLEVAPGVFLSYFPTSKFTILGYVQHAQLIDLGNEFSQNYSALGAGTKYQLSEILNVELLYSKFVRGYESGLGQSFNMGLRAIF</sequence>
<dbReference type="EMBL" id="WQLW01000001">
    <property type="protein sequence ID" value="MVO07957.1"/>
    <property type="molecule type" value="Genomic_DNA"/>
</dbReference>
<proteinExistence type="predicted"/>
<dbReference type="OrthoDB" id="635777at2"/>
<accession>A0A6I4IRX2</accession>